<name>A0A5J5B0J7_9ASTE</name>
<dbReference type="Proteomes" id="UP000325577">
    <property type="component" value="Linkage Group LG16"/>
</dbReference>
<dbReference type="AlphaFoldDB" id="A0A5J5B0J7"/>
<dbReference type="PANTHER" id="PTHR33731:SF2">
    <property type="entry name" value="ORGAN-SPECIFIC PROTEIN S2-LIKE"/>
    <property type="match status" value="1"/>
</dbReference>
<feature type="signal peptide" evidence="1">
    <location>
        <begin position="1"/>
        <end position="22"/>
    </location>
</feature>
<proteinExistence type="predicted"/>
<evidence type="ECO:0000313" key="3">
    <source>
        <dbReference type="Proteomes" id="UP000325577"/>
    </source>
</evidence>
<reference evidence="2 3" key="1">
    <citation type="submission" date="2019-09" db="EMBL/GenBank/DDBJ databases">
        <title>A chromosome-level genome assembly of the Chinese tupelo Nyssa sinensis.</title>
        <authorList>
            <person name="Yang X."/>
            <person name="Kang M."/>
            <person name="Yang Y."/>
            <person name="Xiong H."/>
            <person name="Wang M."/>
            <person name="Zhang Z."/>
            <person name="Wang Z."/>
            <person name="Wu H."/>
            <person name="Ma T."/>
            <person name="Liu J."/>
            <person name="Xi Z."/>
        </authorList>
    </citation>
    <scope>NUCLEOTIDE SEQUENCE [LARGE SCALE GENOMIC DNA]</scope>
    <source>
        <strain evidence="2">J267</strain>
        <tissue evidence="2">Leaf</tissue>
    </source>
</reference>
<accession>A0A5J5B0J7</accession>
<dbReference type="EMBL" id="CM018039">
    <property type="protein sequence ID" value="KAA8536124.1"/>
    <property type="molecule type" value="Genomic_DNA"/>
</dbReference>
<dbReference type="OrthoDB" id="1734141at2759"/>
<sequence length="123" mass="13403">MMSSSAFLSLFSLLLVAGTVVARIEPGKYGKIVMKTRPIPEASQVLDHPDSGKKEHFGYEKQDPIREYWNSATGNQPMPEAILGLVGLETGKGDHFVKNFNTVNDAASQAQYAYGAQKISTRG</sequence>
<evidence type="ECO:0000313" key="2">
    <source>
        <dbReference type="EMBL" id="KAA8536124.1"/>
    </source>
</evidence>
<evidence type="ECO:0000256" key="1">
    <source>
        <dbReference type="SAM" id="SignalP"/>
    </source>
</evidence>
<keyword evidence="1" id="KW-0732">Signal</keyword>
<keyword evidence="3" id="KW-1185">Reference proteome</keyword>
<protein>
    <submittedName>
        <fullName evidence="2">Uncharacterized protein</fullName>
    </submittedName>
</protein>
<organism evidence="2 3">
    <name type="scientific">Nyssa sinensis</name>
    <dbReference type="NCBI Taxonomy" id="561372"/>
    <lineage>
        <taxon>Eukaryota</taxon>
        <taxon>Viridiplantae</taxon>
        <taxon>Streptophyta</taxon>
        <taxon>Embryophyta</taxon>
        <taxon>Tracheophyta</taxon>
        <taxon>Spermatophyta</taxon>
        <taxon>Magnoliopsida</taxon>
        <taxon>eudicotyledons</taxon>
        <taxon>Gunneridae</taxon>
        <taxon>Pentapetalae</taxon>
        <taxon>asterids</taxon>
        <taxon>Cornales</taxon>
        <taxon>Nyssaceae</taxon>
        <taxon>Nyssa</taxon>
    </lineage>
</organism>
<feature type="chain" id="PRO_5023821710" evidence="1">
    <location>
        <begin position="23"/>
        <end position="123"/>
    </location>
</feature>
<gene>
    <name evidence="2" type="ORF">F0562_028602</name>
</gene>
<dbReference type="PANTHER" id="PTHR33731">
    <property type="entry name" value="PROTEIN, PUTATIVE-RELATED"/>
    <property type="match status" value="1"/>
</dbReference>